<dbReference type="EMBL" id="JADBGQ010000009">
    <property type="protein sequence ID" value="KAG5377762.1"/>
    <property type="molecule type" value="Genomic_DNA"/>
</dbReference>
<keyword evidence="2" id="KW-1185">Reference proteome</keyword>
<comment type="caution">
    <text evidence="1">The sequence shown here is derived from an EMBL/GenBank/DDBJ whole genome shotgun (WGS) entry which is preliminary data.</text>
</comment>
<dbReference type="Proteomes" id="UP000823674">
    <property type="component" value="Chromosome A07"/>
</dbReference>
<organism evidence="1 2">
    <name type="scientific">Brassica rapa subsp. trilocularis</name>
    <dbReference type="NCBI Taxonomy" id="1813537"/>
    <lineage>
        <taxon>Eukaryota</taxon>
        <taxon>Viridiplantae</taxon>
        <taxon>Streptophyta</taxon>
        <taxon>Embryophyta</taxon>
        <taxon>Tracheophyta</taxon>
        <taxon>Spermatophyta</taxon>
        <taxon>Magnoliopsida</taxon>
        <taxon>eudicotyledons</taxon>
        <taxon>Gunneridae</taxon>
        <taxon>Pentapetalae</taxon>
        <taxon>rosids</taxon>
        <taxon>malvids</taxon>
        <taxon>Brassicales</taxon>
        <taxon>Brassicaceae</taxon>
        <taxon>Brassiceae</taxon>
        <taxon>Brassica</taxon>
    </lineage>
</organism>
<reference evidence="1 2" key="1">
    <citation type="submission" date="2021-03" db="EMBL/GenBank/DDBJ databases">
        <authorList>
            <person name="King G.J."/>
            <person name="Bancroft I."/>
            <person name="Baten A."/>
            <person name="Bloomfield J."/>
            <person name="Borpatragohain P."/>
            <person name="He Z."/>
            <person name="Irish N."/>
            <person name="Irwin J."/>
            <person name="Liu K."/>
            <person name="Mauleon R.P."/>
            <person name="Moore J."/>
            <person name="Morris R."/>
            <person name="Ostergaard L."/>
            <person name="Wang B."/>
            <person name="Wells R."/>
        </authorList>
    </citation>
    <scope>NUCLEOTIDE SEQUENCE [LARGE SCALE GENOMIC DNA]</scope>
    <source>
        <strain evidence="1">R-o-18</strain>
        <tissue evidence="1">Leaf</tissue>
    </source>
</reference>
<protein>
    <submittedName>
        <fullName evidence="1">Uncharacterized protein</fullName>
    </submittedName>
</protein>
<name>A0ABQ7KTV2_BRACM</name>
<evidence type="ECO:0000313" key="2">
    <source>
        <dbReference type="Proteomes" id="UP000823674"/>
    </source>
</evidence>
<accession>A0ABQ7KTV2</accession>
<evidence type="ECO:0000313" key="1">
    <source>
        <dbReference type="EMBL" id="KAG5377762.1"/>
    </source>
</evidence>
<gene>
    <name evidence="1" type="primary">A07g500830.1_BraROA</name>
    <name evidence="1" type="ORF">IGI04_025604</name>
</gene>
<sequence length="79" mass="9010">MFINTFVPAAVQEVAYLHLQPRALHQQLRMVRPVWRPQKGLTEKHISKGTSQNQACEADMSHMTIGKQVGWSLALIKAW</sequence>
<proteinExistence type="predicted"/>